<evidence type="ECO:0000256" key="2">
    <source>
        <dbReference type="ARBA" id="ARBA00022475"/>
    </source>
</evidence>
<dbReference type="Proteomes" id="UP000441925">
    <property type="component" value="Unassembled WGS sequence"/>
</dbReference>
<feature type="transmembrane region" description="Helical" evidence="6">
    <location>
        <begin position="181"/>
        <end position="199"/>
    </location>
</feature>
<feature type="transmembrane region" description="Helical" evidence="6">
    <location>
        <begin position="90"/>
        <end position="112"/>
    </location>
</feature>
<dbReference type="PANTHER" id="PTHR30250:SF26">
    <property type="entry name" value="PSMA PROTEIN"/>
    <property type="match status" value="1"/>
</dbReference>
<evidence type="ECO:0000313" key="7">
    <source>
        <dbReference type="EMBL" id="MSS78503.1"/>
    </source>
</evidence>
<dbReference type="AlphaFoldDB" id="A0A6N7VWU5"/>
<dbReference type="RefSeq" id="WP_154541647.1">
    <property type="nucleotide sequence ID" value="NZ_VULQ01000012.1"/>
</dbReference>
<comment type="subcellular location">
    <subcellularLocation>
        <location evidence="1">Cell membrane</location>
        <topology evidence="1">Multi-pass membrane protein</topology>
    </subcellularLocation>
</comment>
<feature type="transmembrane region" description="Helical" evidence="6">
    <location>
        <begin position="339"/>
        <end position="358"/>
    </location>
</feature>
<feature type="transmembrane region" description="Helical" evidence="6">
    <location>
        <begin position="395"/>
        <end position="415"/>
    </location>
</feature>
<feature type="transmembrane region" description="Helical" evidence="6">
    <location>
        <begin position="427"/>
        <end position="449"/>
    </location>
</feature>
<keyword evidence="4 6" id="KW-1133">Transmembrane helix</keyword>
<reference evidence="7 8" key="1">
    <citation type="submission" date="2019-08" db="EMBL/GenBank/DDBJ databases">
        <title>In-depth cultivation of the pig gut microbiome towards novel bacterial diversity and tailored functional studies.</title>
        <authorList>
            <person name="Wylensek D."/>
            <person name="Hitch T.C.A."/>
            <person name="Clavel T."/>
        </authorList>
    </citation>
    <scope>NUCLEOTIDE SEQUENCE [LARGE SCALE GENOMIC DNA]</scope>
    <source>
        <strain evidence="7 8">WCA-380-WT-2B</strain>
    </source>
</reference>
<keyword evidence="2" id="KW-1003">Cell membrane</keyword>
<accession>A0A6N7VWU5</accession>
<evidence type="ECO:0000256" key="3">
    <source>
        <dbReference type="ARBA" id="ARBA00022692"/>
    </source>
</evidence>
<dbReference type="InterPro" id="IPR050833">
    <property type="entry name" value="Poly_Biosynth_Transport"/>
</dbReference>
<feature type="transmembrane region" description="Helical" evidence="6">
    <location>
        <begin position="49"/>
        <end position="69"/>
    </location>
</feature>
<gene>
    <name evidence="7" type="ORF">FYJ26_08870</name>
</gene>
<evidence type="ECO:0000313" key="8">
    <source>
        <dbReference type="Proteomes" id="UP000441925"/>
    </source>
</evidence>
<evidence type="ECO:0000256" key="1">
    <source>
        <dbReference type="ARBA" id="ARBA00004651"/>
    </source>
</evidence>
<dbReference type="EMBL" id="VULQ01000012">
    <property type="protein sequence ID" value="MSS78503.1"/>
    <property type="molecule type" value="Genomic_DNA"/>
</dbReference>
<dbReference type="PANTHER" id="PTHR30250">
    <property type="entry name" value="PST FAMILY PREDICTED COLANIC ACID TRANSPORTER"/>
    <property type="match status" value="1"/>
</dbReference>
<feature type="transmembrane region" description="Helical" evidence="6">
    <location>
        <begin position="302"/>
        <end position="327"/>
    </location>
</feature>
<sequence>MKNRITLLNSISALLLQVFTIISGFVIPKIILLYFGSRVNGLVSSLTQFLSYISLVEGGITGVIYASLYKPLIQKDEKKISRILVTTNKFYETIGFIFIIYSIVLAIIYPIFINKDFGFFYVFLLTIVLSLTLFIQYMFSLTLKTLLIADKKLYVISFTQIGIIILNITFTYLSAKIYPNIHILKFISGSMFLLQPIMYRRYVNKTYNISWNEKYDNELLKDRWNGFAINVAAFIHTSTDITILTLFSNLKSVSIYYVYALVTNGLGSLINSISSGIEPTIGQAYARGDSKELNQKMDMYEFIIFFLVGGLFTVAALQITPFVMLYTKNITDANYYRPLFGYMLVLSEALYLLKYPHLSLAYTANKFKEITIPAYLEAIINIIISIILVNKIGLLGVAIGTSCAMLYRMVFHVYYTKKILKNRKQRIFYKKLLSIGIATLISIGISSITKIDEPTFIHFIIGAGKDSVIVLLVYLITAILCFRKELNYMLSYLKIKHK</sequence>
<evidence type="ECO:0000256" key="5">
    <source>
        <dbReference type="ARBA" id="ARBA00023136"/>
    </source>
</evidence>
<name>A0A6N7VWU5_9FIRM</name>
<comment type="caution">
    <text evidence="7">The sequence shown here is derived from an EMBL/GenBank/DDBJ whole genome shotgun (WGS) entry which is preliminary data.</text>
</comment>
<evidence type="ECO:0000256" key="6">
    <source>
        <dbReference type="SAM" id="Phobius"/>
    </source>
</evidence>
<feature type="transmembrane region" description="Helical" evidence="6">
    <location>
        <begin position="153"/>
        <end position="175"/>
    </location>
</feature>
<feature type="transmembrane region" description="Helical" evidence="6">
    <location>
        <begin position="12"/>
        <end position="37"/>
    </location>
</feature>
<proteinExistence type="predicted"/>
<feature type="transmembrane region" description="Helical" evidence="6">
    <location>
        <begin position="455"/>
        <end position="482"/>
    </location>
</feature>
<keyword evidence="5 6" id="KW-0472">Membrane</keyword>
<keyword evidence="3 6" id="KW-0812">Transmembrane</keyword>
<dbReference type="GO" id="GO:0005886">
    <property type="term" value="C:plasma membrane"/>
    <property type="evidence" value="ECO:0007669"/>
    <property type="project" value="UniProtKB-SubCell"/>
</dbReference>
<protein>
    <submittedName>
        <fullName evidence="7">Virulence factor MviN</fullName>
    </submittedName>
</protein>
<evidence type="ECO:0000256" key="4">
    <source>
        <dbReference type="ARBA" id="ARBA00022989"/>
    </source>
</evidence>
<organism evidence="7 8">
    <name type="scientific">Anaerococcus porci</name>
    <dbReference type="NCBI Taxonomy" id="2652269"/>
    <lineage>
        <taxon>Bacteria</taxon>
        <taxon>Bacillati</taxon>
        <taxon>Bacillota</taxon>
        <taxon>Tissierellia</taxon>
        <taxon>Tissierellales</taxon>
        <taxon>Peptoniphilaceae</taxon>
        <taxon>Anaerococcus</taxon>
    </lineage>
</organism>
<feature type="transmembrane region" description="Helical" evidence="6">
    <location>
        <begin position="118"/>
        <end position="141"/>
    </location>
</feature>
<feature type="transmembrane region" description="Helical" evidence="6">
    <location>
        <begin position="370"/>
        <end position="389"/>
    </location>
</feature>
<keyword evidence="8" id="KW-1185">Reference proteome</keyword>